<keyword evidence="2" id="KW-1185">Reference proteome</keyword>
<comment type="caution">
    <text evidence="1">The sequence shown here is derived from an EMBL/GenBank/DDBJ whole genome shotgun (WGS) entry which is preliminary data.</text>
</comment>
<keyword evidence="1" id="KW-0548">Nucleotidyltransferase</keyword>
<evidence type="ECO:0000313" key="1">
    <source>
        <dbReference type="EMBL" id="KAJ4710263.1"/>
    </source>
</evidence>
<protein>
    <submittedName>
        <fullName evidence="1">DNA-directed DNA polymerase</fullName>
    </submittedName>
</protein>
<keyword evidence="1" id="KW-0239">DNA-directed DNA polymerase</keyword>
<keyword evidence="1" id="KW-0808">Transferase</keyword>
<sequence length="631" mass="71810">MSEQQDPDLYPIDPEIERTFRRRRREQRVQAESVEMADDVGIVNGQNAVVIADDRDRAIMEYAVPIFNELNPGIVRPEIQAPQFELKPVMFQMLQTVGQFSGMPTEDPYLHLRLFIEVSDSFKLPGVTENALRLKLFPYSLRDRARAWLNSLPSDSVTTWQELAEKFLMKYFPPTKNAKLRNEITAFQQVDEESLYEAWERFKELLRKCPHHGIPHCIQMETFYNGLNAHTRMVVDASANGAILAKSYNEAYEILERISNNNYQWPTTKASTGRKVAGIHEVEALTSLAIEVSSMSNMLKTISMGMGPQMGQLAEFQEAFLYYCPSCQEQRKKGRKLKDCPRFISDEAEEHFEEQLKNKKLLLEKGFHMQDSPSLGLPSYVSEVIVQRDWHKFVQNPDPSLVAVVKEFYANWLNPKEEVVMVRGTEVDCSVGVINHIYGLVDIADEYSEFTETVTEEHINEALQLTTKEGTQWIVSITEKRTVMRTALTPAARVWYHFIKFRLRPITHDNTVSQSRILLIYALLIGLSINIGRIILAEMRKCISKVAGQLYFPSTITMLCAQAGVIFGAGPTEEVLSNKASISIHTINRLLRDTGIKYPTNRDPPLTTQAAESSHSSGLSTIFESEDTAPL</sequence>
<reference evidence="1 2" key="1">
    <citation type="journal article" date="2023" name="Science">
        <title>Complex scaffold remodeling in plant triterpene biosynthesis.</title>
        <authorList>
            <person name="De La Pena R."/>
            <person name="Hodgson H."/>
            <person name="Liu J.C."/>
            <person name="Stephenson M.J."/>
            <person name="Martin A.C."/>
            <person name="Owen C."/>
            <person name="Harkess A."/>
            <person name="Leebens-Mack J."/>
            <person name="Jimenez L.E."/>
            <person name="Osbourn A."/>
            <person name="Sattely E.S."/>
        </authorList>
    </citation>
    <scope>NUCLEOTIDE SEQUENCE [LARGE SCALE GENOMIC DNA]</scope>
    <source>
        <strain evidence="2">cv. JPN11</strain>
        <tissue evidence="1">Leaf</tissue>
    </source>
</reference>
<gene>
    <name evidence="1" type="ORF">OWV82_016471</name>
</gene>
<accession>A0ACC1XG98</accession>
<proteinExistence type="predicted"/>
<organism evidence="1 2">
    <name type="scientific">Melia azedarach</name>
    <name type="common">Chinaberry tree</name>
    <dbReference type="NCBI Taxonomy" id="155640"/>
    <lineage>
        <taxon>Eukaryota</taxon>
        <taxon>Viridiplantae</taxon>
        <taxon>Streptophyta</taxon>
        <taxon>Embryophyta</taxon>
        <taxon>Tracheophyta</taxon>
        <taxon>Spermatophyta</taxon>
        <taxon>Magnoliopsida</taxon>
        <taxon>eudicotyledons</taxon>
        <taxon>Gunneridae</taxon>
        <taxon>Pentapetalae</taxon>
        <taxon>rosids</taxon>
        <taxon>malvids</taxon>
        <taxon>Sapindales</taxon>
        <taxon>Meliaceae</taxon>
        <taxon>Melia</taxon>
    </lineage>
</organism>
<dbReference type="Proteomes" id="UP001164539">
    <property type="component" value="Chromosome 9"/>
</dbReference>
<evidence type="ECO:0000313" key="2">
    <source>
        <dbReference type="Proteomes" id="UP001164539"/>
    </source>
</evidence>
<dbReference type="EMBL" id="CM051402">
    <property type="protein sequence ID" value="KAJ4710263.1"/>
    <property type="molecule type" value="Genomic_DNA"/>
</dbReference>
<name>A0ACC1XG98_MELAZ</name>